<organism evidence="1 2">
    <name type="scientific">Pistacia integerrima</name>
    <dbReference type="NCBI Taxonomy" id="434235"/>
    <lineage>
        <taxon>Eukaryota</taxon>
        <taxon>Viridiplantae</taxon>
        <taxon>Streptophyta</taxon>
        <taxon>Embryophyta</taxon>
        <taxon>Tracheophyta</taxon>
        <taxon>Spermatophyta</taxon>
        <taxon>Magnoliopsida</taxon>
        <taxon>eudicotyledons</taxon>
        <taxon>Gunneridae</taxon>
        <taxon>Pentapetalae</taxon>
        <taxon>rosids</taxon>
        <taxon>malvids</taxon>
        <taxon>Sapindales</taxon>
        <taxon>Anacardiaceae</taxon>
        <taxon>Pistacia</taxon>
    </lineage>
</organism>
<dbReference type="EMBL" id="CM047747">
    <property type="protein sequence ID" value="KAJ0018034.1"/>
    <property type="molecule type" value="Genomic_DNA"/>
</dbReference>
<evidence type="ECO:0000313" key="1">
    <source>
        <dbReference type="EMBL" id="KAJ0018034.1"/>
    </source>
</evidence>
<gene>
    <name evidence="1" type="ORF">Pint_12181</name>
</gene>
<keyword evidence="2" id="KW-1185">Reference proteome</keyword>
<name>A0ACC0XI36_9ROSI</name>
<reference evidence="2" key="1">
    <citation type="journal article" date="2023" name="G3 (Bethesda)">
        <title>Genome assembly and association tests identify interacting loci associated with vigor, precocity, and sex in interspecific pistachio rootstocks.</title>
        <authorList>
            <person name="Palmer W."/>
            <person name="Jacygrad E."/>
            <person name="Sagayaradj S."/>
            <person name="Cavanaugh K."/>
            <person name="Han R."/>
            <person name="Bertier L."/>
            <person name="Beede B."/>
            <person name="Kafkas S."/>
            <person name="Golino D."/>
            <person name="Preece J."/>
            <person name="Michelmore R."/>
        </authorList>
    </citation>
    <scope>NUCLEOTIDE SEQUENCE [LARGE SCALE GENOMIC DNA]</scope>
</reference>
<proteinExistence type="predicted"/>
<comment type="caution">
    <text evidence="1">The sequence shown here is derived from an EMBL/GenBank/DDBJ whole genome shotgun (WGS) entry which is preliminary data.</text>
</comment>
<evidence type="ECO:0000313" key="2">
    <source>
        <dbReference type="Proteomes" id="UP001163603"/>
    </source>
</evidence>
<sequence>MVKSKFRCCSLLSCKHSISISFAYSFSLVCVHIVKLFIIFLFFHVGVISLLFLEKNGRIPSSLNLKYCRIYCNEIREQITTTLTAILEIYVKPLAIKVRYSMFPSKKKMIQ</sequence>
<accession>A0ACC0XI36</accession>
<protein>
    <submittedName>
        <fullName evidence="1">Uncharacterized protein</fullName>
    </submittedName>
</protein>
<dbReference type="Proteomes" id="UP001163603">
    <property type="component" value="Chromosome 12"/>
</dbReference>